<evidence type="ECO:0000256" key="1">
    <source>
        <dbReference type="SAM" id="Phobius"/>
    </source>
</evidence>
<dbReference type="EMBL" id="JAUCMV010000003">
    <property type="protein sequence ID" value="KAK0414222.1"/>
    <property type="molecule type" value="Genomic_DNA"/>
</dbReference>
<organism evidence="2 3">
    <name type="scientific">Steinernema hermaphroditum</name>
    <dbReference type="NCBI Taxonomy" id="289476"/>
    <lineage>
        <taxon>Eukaryota</taxon>
        <taxon>Metazoa</taxon>
        <taxon>Ecdysozoa</taxon>
        <taxon>Nematoda</taxon>
        <taxon>Chromadorea</taxon>
        <taxon>Rhabditida</taxon>
        <taxon>Tylenchina</taxon>
        <taxon>Panagrolaimomorpha</taxon>
        <taxon>Strongyloidoidea</taxon>
        <taxon>Steinernematidae</taxon>
        <taxon>Steinernema</taxon>
    </lineage>
</organism>
<sequence length="572" mass="66045">MSTLEVVFNRVLDVVGIFSIFAYTTTFYIMVKHTPKSMKAFSRPLINLFFWNSIVNGLFIVARPFPMMPLACFKLTGLITNWVDSEIVGQGALMATLFSLVNVATALFISFSFRFMAVAQSNLLKSSRKMWLYLYAIVLHAVFSGGYIWAYHTWTLSVEHYPEDIPRRLRRFLFCLAPDGENGYICILYLFFFMVFIVNSLVVFVGLSFYELNKHKKIISERTAKMQKKLLWNLIILSAVPIFLGGIPYMIFSVSVFKHDWPYAQLIGSAMSVSFETFYNRALDAACTYTIVISLITYSILYHNTPRSMRIFARFMLNFFLWDFAAHVFWLGFHPYPMMPLMCFRLDGFLADYVYSELFGHVLMMLSLLTSVNVAVGLFLSFQFRYLIIKYGKTATKNNEKYAYGYCIFMHILCSSGYIALYRTWPVPLDSYPEHVANENQKNLFCFNHKSAGNHHFIFSFFIFIAIILTGIAIFVMLSFREVNRNRTLIGEKTAKMQKVFLVSLIFLSGIPIFVGGIPCLLVFSLFYFHEAPYAQEAAAISILFMFNYGPAMCMESYDHYSIDEVSVYVYC</sequence>
<evidence type="ECO:0000313" key="2">
    <source>
        <dbReference type="EMBL" id="KAK0414222.1"/>
    </source>
</evidence>
<feature type="transmembrane region" description="Helical" evidence="1">
    <location>
        <begin position="187"/>
        <end position="210"/>
    </location>
</feature>
<feature type="transmembrane region" description="Helical" evidence="1">
    <location>
        <begin position="457"/>
        <end position="480"/>
    </location>
</feature>
<feature type="transmembrane region" description="Helical" evidence="1">
    <location>
        <begin position="6"/>
        <end position="29"/>
    </location>
</feature>
<keyword evidence="1" id="KW-0812">Transmembrane</keyword>
<keyword evidence="3" id="KW-1185">Reference proteome</keyword>
<dbReference type="InterPro" id="IPR019422">
    <property type="entry name" value="7TM_GPCR_serpentine_rcpt_Srh"/>
</dbReference>
<dbReference type="InterPro" id="IPR053220">
    <property type="entry name" value="Nematode_rcpt-like_serp_H"/>
</dbReference>
<feature type="transmembrane region" description="Helical" evidence="1">
    <location>
        <begin position="358"/>
        <end position="382"/>
    </location>
</feature>
<dbReference type="PANTHER" id="PTHR22941:SF26">
    <property type="entry name" value="SERPENTINE RECEPTOR, CLASS H"/>
    <property type="match status" value="1"/>
</dbReference>
<name>A0AA39I0G5_9BILA</name>
<proteinExistence type="predicted"/>
<feature type="transmembrane region" description="Helical" evidence="1">
    <location>
        <begin position="49"/>
        <end position="67"/>
    </location>
</feature>
<gene>
    <name evidence="2" type="ORF">QR680_007212</name>
</gene>
<feature type="transmembrane region" description="Helical" evidence="1">
    <location>
        <begin position="282"/>
        <end position="303"/>
    </location>
</feature>
<dbReference type="Proteomes" id="UP001175271">
    <property type="component" value="Unassembled WGS sequence"/>
</dbReference>
<feature type="transmembrane region" description="Helical" evidence="1">
    <location>
        <begin position="500"/>
        <end position="528"/>
    </location>
</feature>
<feature type="transmembrane region" description="Helical" evidence="1">
    <location>
        <begin position="403"/>
        <end position="422"/>
    </location>
</feature>
<feature type="transmembrane region" description="Helical" evidence="1">
    <location>
        <begin position="87"/>
        <end position="109"/>
    </location>
</feature>
<dbReference type="AlphaFoldDB" id="A0AA39I0G5"/>
<feature type="transmembrane region" description="Helical" evidence="1">
    <location>
        <begin position="130"/>
        <end position="150"/>
    </location>
</feature>
<accession>A0AA39I0G5</accession>
<comment type="caution">
    <text evidence="2">The sequence shown here is derived from an EMBL/GenBank/DDBJ whole genome shotgun (WGS) entry which is preliminary data.</text>
</comment>
<feature type="transmembrane region" description="Helical" evidence="1">
    <location>
        <begin position="534"/>
        <end position="552"/>
    </location>
</feature>
<evidence type="ECO:0000313" key="3">
    <source>
        <dbReference type="Proteomes" id="UP001175271"/>
    </source>
</evidence>
<feature type="transmembrane region" description="Helical" evidence="1">
    <location>
        <begin position="230"/>
        <end position="252"/>
    </location>
</feature>
<protein>
    <submittedName>
        <fullName evidence="2">Uncharacterized protein</fullName>
    </submittedName>
</protein>
<dbReference type="PANTHER" id="PTHR22941">
    <property type="entry name" value="SERPENTINE RECEPTOR"/>
    <property type="match status" value="1"/>
</dbReference>
<keyword evidence="1" id="KW-0472">Membrane</keyword>
<reference evidence="2" key="1">
    <citation type="submission" date="2023-06" db="EMBL/GenBank/DDBJ databases">
        <title>Genomic analysis of the entomopathogenic nematode Steinernema hermaphroditum.</title>
        <authorList>
            <person name="Schwarz E.M."/>
            <person name="Heppert J.K."/>
            <person name="Baniya A."/>
            <person name="Schwartz H.T."/>
            <person name="Tan C.-H."/>
            <person name="Antoshechkin I."/>
            <person name="Sternberg P.W."/>
            <person name="Goodrich-Blair H."/>
            <person name="Dillman A.R."/>
        </authorList>
    </citation>
    <scope>NUCLEOTIDE SEQUENCE</scope>
    <source>
        <strain evidence="2">PS9179</strain>
        <tissue evidence="2">Whole animal</tissue>
    </source>
</reference>
<feature type="transmembrane region" description="Helical" evidence="1">
    <location>
        <begin position="315"/>
        <end position="338"/>
    </location>
</feature>
<keyword evidence="1" id="KW-1133">Transmembrane helix</keyword>
<dbReference type="Pfam" id="PF10318">
    <property type="entry name" value="7TM_GPCR_Srh"/>
    <property type="match status" value="2"/>
</dbReference>